<dbReference type="InterPro" id="IPR012310">
    <property type="entry name" value="DNA_ligase_ATP-dep_cent"/>
</dbReference>
<keyword evidence="11" id="KW-0131">Cell cycle</keyword>
<dbReference type="Gene3D" id="1.10.3260.10">
    <property type="entry name" value="DNA ligase, ATP-dependent, N-terminal domain"/>
    <property type="match status" value="1"/>
</dbReference>
<dbReference type="InterPro" id="IPR012340">
    <property type="entry name" value="NA-bd_OB-fold"/>
</dbReference>
<dbReference type="InterPro" id="IPR012308">
    <property type="entry name" value="DNA_ligase_ATP-dep_N"/>
</dbReference>
<dbReference type="Pfam" id="PF04679">
    <property type="entry name" value="DNA_ligase_A_C"/>
    <property type="match status" value="1"/>
</dbReference>
<evidence type="ECO:0000256" key="7">
    <source>
        <dbReference type="ARBA" id="ARBA00022763"/>
    </source>
</evidence>
<evidence type="ECO:0000256" key="10">
    <source>
        <dbReference type="ARBA" id="ARBA00023204"/>
    </source>
</evidence>
<dbReference type="GO" id="GO:0071897">
    <property type="term" value="P:DNA biosynthetic process"/>
    <property type="evidence" value="ECO:0007669"/>
    <property type="project" value="InterPro"/>
</dbReference>
<evidence type="ECO:0000256" key="13">
    <source>
        <dbReference type="RuleBase" id="RU004196"/>
    </source>
</evidence>
<protein>
    <recommendedName>
        <fullName evidence="2">DNA ligase (ATP)</fullName>
        <ecNumber evidence="2">6.5.1.1</ecNumber>
    </recommendedName>
</protein>
<organism evidence="15 16">
    <name type="scientific">Candidatus Woesebacteria bacterium GW2011_GWD1_41_12</name>
    <dbReference type="NCBI Taxonomy" id="1618593"/>
    <lineage>
        <taxon>Bacteria</taxon>
        <taxon>Candidatus Woeseibacteriota</taxon>
    </lineage>
</organism>
<evidence type="ECO:0000256" key="4">
    <source>
        <dbReference type="ARBA" id="ARBA00022618"/>
    </source>
</evidence>
<dbReference type="Gene3D" id="3.30.470.30">
    <property type="entry name" value="DNA ligase/mRNA capping enzyme"/>
    <property type="match status" value="1"/>
</dbReference>
<dbReference type="GO" id="GO:0051301">
    <property type="term" value="P:cell division"/>
    <property type="evidence" value="ECO:0007669"/>
    <property type="project" value="UniProtKB-KW"/>
</dbReference>
<dbReference type="InterPro" id="IPR000977">
    <property type="entry name" value="DNA_ligase_ATP-dep"/>
</dbReference>
<evidence type="ECO:0000256" key="1">
    <source>
        <dbReference type="ARBA" id="ARBA00007572"/>
    </source>
</evidence>
<evidence type="ECO:0000256" key="11">
    <source>
        <dbReference type="ARBA" id="ARBA00023306"/>
    </source>
</evidence>
<keyword evidence="5" id="KW-0235">DNA replication</keyword>
<comment type="similarity">
    <text evidence="1 13">Belongs to the ATP-dependent DNA ligase family.</text>
</comment>
<dbReference type="EMBL" id="LCAL01000025">
    <property type="protein sequence ID" value="KKR89814.1"/>
    <property type="molecule type" value="Genomic_DNA"/>
</dbReference>
<dbReference type="GO" id="GO:0006273">
    <property type="term" value="P:lagging strand elongation"/>
    <property type="evidence" value="ECO:0007669"/>
    <property type="project" value="TreeGrafter"/>
</dbReference>
<evidence type="ECO:0000256" key="9">
    <source>
        <dbReference type="ARBA" id="ARBA00023172"/>
    </source>
</evidence>
<evidence type="ECO:0000256" key="6">
    <source>
        <dbReference type="ARBA" id="ARBA00022741"/>
    </source>
</evidence>
<name>A0A0G0ULZ9_9BACT</name>
<keyword evidence="3 15" id="KW-0436">Ligase</keyword>
<dbReference type="Proteomes" id="UP000034275">
    <property type="component" value="Unassembled WGS sequence"/>
</dbReference>
<dbReference type="SUPFAM" id="SSF50249">
    <property type="entry name" value="Nucleic acid-binding proteins"/>
    <property type="match status" value="1"/>
</dbReference>
<dbReference type="SUPFAM" id="SSF56091">
    <property type="entry name" value="DNA ligase/mRNA capping enzyme, catalytic domain"/>
    <property type="match status" value="1"/>
</dbReference>
<keyword evidence="10" id="KW-0234">DNA repair</keyword>
<dbReference type="Gene3D" id="2.40.50.140">
    <property type="entry name" value="Nucleic acid-binding proteins"/>
    <property type="match status" value="1"/>
</dbReference>
<dbReference type="InterPro" id="IPR050191">
    <property type="entry name" value="ATP-dep_DNA_ligase"/>
</dbReference>
<evidence type="ECO:0000313" key="16">
    <source>
        <dbReference type="Proteomes" id="UP000034275"/>
    </source>
</evidence>
<evidence type="ECO:0000313" key="15">
    <source>
        <dbReference type="EMBL" id="KKR89814.1"/>
    </source>
</evidence>
<evidence type="ECO:0000256" key="3">
    <source>
        <dbReference type="ARBA" id="ARBA00022598"/>
    </source>
</evidence>
<keyword evidence="6" id="KW-0547">Nucleotide-binding</keyword>
<proteinExistence type="inferred from homology"/>
<dbReference type="EC" id="6.5.1.1" evidence="2"/>
<dbReference type="GO" id="GO:0003910">
    <property type="term" value="F:DNA ligase (ATP) activity"/>
    <property type="evidence" value="ECO:0007669"/>
    <property type="project" value="UniProtKB-EC"/>
</dbReference>
<evidence type="ECO:0000256" key="12">
    <source>
        <dbReference type="ARBA" id="ARBA00034003"/>
    </source>
</evidence>
<feature type="domain" description="ATP-dependent DNA ligase family profile" evidence="14">
    <location>
        <begin position="323"/>
        <end position="447"/>
    </location>
</feature>
<dbReference type="GO" id="GO:0006310">
    <property type="term" value="P:DNA recombination"/>
    <property type="evidence" value="ECO:0007669"/>
    <property type="project" value="UniProtKB-KW"/>
</dbReference>
<dbReference type="GO" id="GO:0003677">
    <property type="term" value="F:DNA binding"/>
    <property type="evidence" value="ECO:0007669"/>
    <property type="project" value="InterPro"/>
</dbReference>
<dbReference type="Pfam" id="PF04675">
    <property type="entry name" value="DNA_ligase_A_N"/>
    <property type="match status" value="1"/>
</dbReference>
<keyword evidence="4" id="KW-0132">Cell division</keyword>
<gene>
    <name evidence="15" type="ORF">UU39_C0025G0006</name>
</gene>
<dbReference type="AlphaFoldDB" id="A0A0G0ULZ9"/>
<dbReference type="Pfam" id="PF01068">
    <property type="entry name" value="DNA_ligase_A_M"/>
    <property type="match status" value="1"/>
</dbReference>
<dbReference type="SUPFAM" id="SSF117018">
    <property type="entry name" value="ATP-dependent DNA ligase DNA-binding domain"/>
    <property type="match status" value="1"/>
</dbReference>
<dbReference type="InterPro" id="IPR012309">
    <property type="entry name" value="DNA_ligase_ATP-dep_C"/>
</dbReference>
<comment type="catalytic activity">
    <reaction evidence="12">
        <text>ATP + (deoxyribonucleotide)n-3'-hydroxyl + 5'-phospho-(deoxyribonucleotide)m = (deoxyribonucleotide)n+m + AMP + diphosphate.</text>
        <dbReference type="EC" id="6.5.1.1"/>
    </reaction>
</comment>
<comment type="caution">
    <text evidence="15">The sequence shown here is derived from an EMBL/GenBank/DDBJ whole genome shotgun (WGS) entry which is preliminary data.</text>
</comment>
<evidence type="ECO:0000256" key="2">
    <source>
        <dbReference type="ARBA" id="ARBA00012727"/>
    </source>
</evidence>
<keyword evidence="8" id="KW-0067">ATP-binding</keyword>
<dbReference type="InterPro" id="IPR036599">
    <property type="entry name" value="DNA_ligase_N_sf"/>
</dbReference>
<reference evidence="15 16" key="1">
    <citation type="journal article" date="2015" name="Nature">
        <title>rRNA introns, odd ribosomes, and small enigmatic genomes across a large radiation of phyla.</title>
        <authorList>
            <person name="Brown C.T."/>
            <person name="Hug L.A."/>
            <person name="Thomas B.C."/>
            <person name="Sharon I."/>
            <person name="Castelle C.J."/>
            <person name="Singh A."/>
            <person name="Wilkins M.J."/>
            <person name="Williams K.H."/>
            <person name="Banfield J.F."/>
        </authorList>
    </citation>
    <scope>NUCLEOTIDE SEQUENCE [LARGE SCALE GENOMIC DNA]</scope>
</reference>
<evidence type="ECO:0000256" key="5">
    <source>
        <dbReference type="ARBA" id="ARBA00022705"/>
    </source>
</evidence>
<evidence type="ECO:0000259" key="14">
    <source>
        <dbReference type="PROSITE" id="PS50160"/>
    </source>
</evidence>
<keyword evidence="9" id="KW-0233">DNA recombination</keyword>
<dbReference type="PROSITE" id="PS50160">
    <property type="entry name" value="DNA_LIGASE_A3"/>
    <property type="match status" value="1"/>
</dbReference>
<dbReference type="GO" id="GO:0005524">
    <property type="term" value="F:ATP binding"/>
    <property type="evidence" value="ECO:0007669"/>
    <property type="project" value="UniProtKB-KW"/>
</dbReference>
<keyword evidence="7" id="KW-0227">DNA damage</keyword>
<dbReference type="GO" id="GO:0006281">
    <property type="term" value="P:DNA repair"/>
    <property type="evidence" value="ECO:0007669"/>
    <property type="project" value="UniProtKB-KW"/>
</dbReference>
<evidence type="ECO:0000256" key="8">
    <source>
        <dbReference type="ARBA" id="ARBA00022840"/>
    </source>
</evidence>
<accession>A0A0G0ULZ9</accession>
<dbReference type="PANTHER" id="PTHR45674:SF4">
    <property type="entry name" value="DNA LIGASE 1"/>
    <property type="match status" value="1"/>
</dbReference>
<dbReference type="PANTHER" id="PTHR45674">
    <property type="entry name" value="DNA LIGASE 1/3 FAMILY MEMBER"/>
    <property type="match status" value="1"/>
</dbReference>
<sequence length="568" mass="63838">MQLTLFAHFLERLEKTPSRLEITRILAELLKETDAVETDKVVFLSLGVLAPNYEGVILNLAEKMMIRVLALAFDKSEIDVKALYKKAGDLGNVAEELSKQKSNNDANRVSVAEVYQKLFEVANDNGAGSQDRKIEKMARILSGIDPLSARFIARIPVGKLRLGFSEKTVIAALAIGDEKKEEDIEKAYNIRPNIGYVAKLVKEGKLESAKPEIGVPVVPMLAQRLNSTSEMIKKMGEVSVEPKFDGLRIFIHYKKKGNITKVFTRNMNSIDLDTFPELKEVGKFIRADEVILDSEAIGVDPEREMFLDFQKTIQRRRKHEIAKNASEIPLQFQVFDIIFVNGQSLINEPYVKRRETLKKVVEDGKLLRVDENVVTKDPEVIKTLHQKYLKMGLEGVVVKKAMGKYVSGRTGWNWVKMKEVEGKRGKLSDTIDCVVMGATSGRGKRAGFGVGQFLAGIKDGDTFKTVTKVGTGLTDKQFKELSSRLDKIKTKEKPKDYEAKKDLTPDFWVTPKVIVELAADEITVSPKHTAGLALRFPRLVRFRDDKSSSEVTSIDELKELFRLQKSSN</sequence>
<dbReference type="NCBIfam" id="TIGR00574">
    <property type="entry name" value="dnl1"/>
    <property type="match status" value="1"/>
</dbReference>